<reference evidence="9" key="1">
    <citation type="submission" date="2019-06" db="EMBL/GenBank/DDBJ databases">
        <authorList>
            <person name="Zheng W."/>
        </authorList>
    </citation>
    <scope>NUCLEOTIDE SEQUENCE</scope>
    <source>
        <strain evidence="9">QDHG01</strain>
    </source>
</reference>
<feature type="compositionally biased region" description="Polar residues" evidence="7">
    <location>
        <begin position="64"/>
        <end position="79"/>
    </location>
</feature>
<evidence type="ECO:0000256" key="6">
    <source>
        <dbReference type="ARBA" id="ARBA00034881"/>
    </source>
</evidence>
<evidence type="ECO:0000256" key="4">
    <source>
        <dbReference type="ARBA" id="ARBA00022946"/>
    </source>
</evidence>
<evidence type="ECO:0000256" key="2">
    <source>
        <dbReference type="ARBA" id="ARBA00022603"/>
    </source>
</evidence>
<keyword evidence="5" id="KW-0496">Mitochondrion</keyword>
<dbReference type="InterPro" id="IPR013123">
    <property type="entry name" value="SpoU_subst-bd"/>
</dbReference>
<feature type="region of interest" description="Disordered" evidence="7">
    <location>
        <begin position="324"/>
        <end position="352"/>
    </location>
</feature>
<feature type="compositionally biased region" description="Acidic residues" evidence="7">
    <location>
        <begin position="337"/>
        <end position="346"/>
    </location>
</feature>
<evidence type="ECO:0000313" key="9">
    <source>
        <dbReference type="EMBL" id="TNV73156.1"/>
    </source>
</evidence>
<proteinExistence type="predicted"/>
<dbReference type="Gene3D" id="3.30.1330.30">
    <property type="match status" value="1"/>
</dbReference>
<dbReference type="SUPFAM" id="SSF55315">
    <property type="entry name" value="L30e-like"/>
    <property type="match status" value="1"/>
</dbReference>
<sequence>MIVNTIFSTWRQPLLRYSAFCLSTPPPPPPQSKRPPPKHKPKDDYHNPYYQQQQQPPKSPKQQTTGGFEQSQQSTSGTYQAKKEVKKGKPEYLYGINPVLASLSAQRRDFQKLYLSITEKGEGRKSSAKVEQIYKMATSYGVKTKYLHKVKLQKFTAARPHQNVVLKCSKLDYQKIRKITYIDDLANEDPTKPTEPAKGKFFLFLDQITDPQNFGSILRSAMFIGVDGVIVNQRNACGLTPTVSKVSSGALEFIPLYSVRFVSRFLDDAQRGTHKFRVISTDIQSSNEEGGGQAKDQSGRVEQEVDIIPSSDDEAIEDSKFLKDIKQERQPIPEQQSESEGEEDDSESKPFKAPQVIAIDELTLKRDDNIILVLGSEGEGVSRQINKLADHRVMIPPQLSREMIGKYPFNMVDSLNVGVSAGLLVYHIRHLTKRS</sequence>
<feature type="region of interest" description="Disordered" evidence="7">
    <location>
        <begin position="280"/>
        <end position="309"/>
    </location>
</feature>
<dbReference type="PANTHER" id="PTHR46103">
    <property type="entry name" value="RRNA METHYLTRANSFERASE 1, MITOCHONDRIAL"/>
    <property type="match status" value="1"/>
</dbReference>
<keyword evidence="10" id="KW-1185">Reference proteome</keyword>
<dbReference type="SMART" id="SM00967">
    <property type="entry name" value="SpoU_sub_bind"/>
    <property type="match status" value="1"/>
</dbReference>
<dbReference type="GO" id="GO:0005739">
    <property type="term" value="C:mitochondrion"/>
    <property type="evidence" value="ECO:0007669"/>
    <property type="project" value="UniProtKB-SubCell"/>
</dbReference>
<dbReference type="Gene3D" id="3.40.1280.10">
    <property type="match status" value="1"/>
</dbReference>
<dbReference type="InterPro" id="IPR029064">
    <property type="entry name" value="Ribosomal_eL30-like_sf"/>
</dbReference>
<gene>
    <name evidence="9" type="ORF">FGO68_gene7601</name>
</gene>
<dbReference type="PANTHER" id="PTHR46103:SF1">
    <property type="entry name" value="RRNA METHYLTRANSFERASE 1, MITOCHONDRIAL"/>
    <property type="match status" value="1"/>
</dbReference>
<dbReference type="InterPro" id="IPR047182">
    <property type="entry name" value="MRM1"/>
</dbReference>
<feature type="compositionally biased region" description="Low complexity" evidence="7">
    <location>
        <begin position="48"/>
        <end position="63"/>
    </location>
</feature>
<evidence type="ECO:0000256" key="3">
    <source>
        <dbReference type="ARBA" id="ARBA00022679"/>
    </source>
</evidence>
<evidence type="ECO:0000313" key="10">
    <source>
        <dbReference type="Proteomes" id="UP000785679"/>
    </source>
</evidence>
<evidence type="ECO:0000256" key="5">
    <source>
        <dbReference type="ARBA" id="ARBA00023128"/>
    </source>
</evidence>
<comment type="caution">
    <text evidence="9">The sequence shown here is derived from an EMBL/GenBank/DDBJ whole genome shotgun (WGS) entry which is preliminary data.</text>
</comment>
<dbReference type="InterPro" id="IPR001537">
    <property type="entry name" value="SpoU_MeTrfase"/>
</dbReference>
<dbReference type="GO" id="GO:0003723">
    <property type="term" value="F:RNA binding"/>
    <property type="evidence" value="ECO:0007669"/>
    <property type="project" value="InterPro"/>
</dbReference>
<feature type="region of interest" description="Disordered" evidence="7">
    <location>
        <begin position="21"/>
        <end position="83"/>
    </location>
</feature>
<dbReference type="Proteomes" id="UP000785679">
    <property type="component" value="Unassembled WGS sequence"/>
</dbReference>
<feature type="compositionally biased region" description="Pro residues" evidence="7">
    <location>
        <begin position="24"/>
        <end position="34"/>
    </location>
</feature>
<keyword evidence="3" id="KW-0808">Transferase</keyword>
<evidence type="ECO:0000256" key="7">
    <source>
        <dbReference type="SAM" id="MobiDB-lite"/>
    </source>
</evidence>
<keyword evidence="2" id="KW-0489">Methyltransferase</keyword>
<feature type="domain" description="RNA 2-O ribose methyltransferase substrate binding" evidence="8">
    <location>
        <begin position="92"/>
        <end position="174"/>
    </location>
</feature>
<accession>A0A8J8NDS3</accession>
<dbReference type="AlphaFoldDB" id="A0A8J8NDS3"/>
<dbReference type="OrthoDB" id="310109at2759"/>
<organism evidence="9 10">
    <name type="scientific">Halteria grandinella</name>
    <dbReference type="NCBI Taxonomy" id="5974"/>
    <lineage>
        <taxon>Eukaryota</taxon>
        <taxon>Sar</taxon>
        <taxon>Alveolata</taxon>
        <taxon>Ciliophora</taxon>
        <taxon>Intramacronucleata</taxon>
        <taxon>Spirotrichea</taxon>
        <taxon>Stichotrichia</taxon>
        <taxon>Sporadotrichida</taxon>
        <taxon>Halteriidae</taxon>
        <taxon>Halteria</taxon>
    </lineage>
</organism>
<evidence type="ECO:0000256" key="1">
    <source>
        <dbReference type="ARBA" id="ARBA00004173"/>
    </source>
</evidence>
<dbReference type="Pfam" id="PF08032">
    <property type="entry name" value="SpoU_sub_bind"/>
    <property type="match status" value="1"/>
</dbReference>
<comment type="subcellular location">
    <subcellularLocation>
        <location evidence="1">Mitochondrion</location>
    </subcellularLocation>
</comment>
<evidence type="ECO:0000259" key="8">
    <source>
        <dbReference type="SMART" id="SM00967"/>
    </source>
</evidence>
<dbReference type="NCBIfam" id="TIGR00186">
    <property type="entry name" value="rRNA_methyl_3"/>
    <property type="match status" value="1"/>
</dbReference>
<name>A0A8J8NDS3_HALGN</name>
<protein>
    <recommendedName>
        <fullName evidence="6">rRNA methyltransferase 1, mitochondrial</fullName>
    </recommendedName>
</protein>
<keyword evidence="4" id="KW-0809">Transit peptide</keyword>
<dbReference type="InterPro" id="IPR029028">
    <property type="entry name" value="Alpha/beta_knot_MTases"/>
</dbReference>
<dbReference type="InterPro" id="IPR004441">
    <property type="entry name" value="rRNA_MeTrfase_TrmH"/>
</dbReference>
<dbReference type="Pfam" id="PF00588">
    <property type="entry name" value="SpoU_methylase"/>
    <property type="match status" value="1"/>
</dbReference>
<dbReference type="InterPro" id="IPR029026">
    <property type="entry name" value="tRNA_m1G_MTases_N"/>
</dbReference>
<dbReference type="EMBL" id="RRYP01019688">
    <property type="protein sequence ID" value="TNV73156.1"/>
    <property type="molecule type" value="Genomic_DNA"/>
</dbReference>
<dbReference type="GO" id="GO:0016435">
    <property type="term" value="F:rRNA (guanine) methyltransferase activity"/>
    <property type="evidence" value="ECO:0007669"/>
    <property type="project" value="TreeGrafter"/>
</dbReference>
<dbReference type="SUPFAM" id="SSF75217">
    <property type="entry name" value="alpha/beta knot"/>
    <property type="match status" value="2"/>
</dbReference>